<accession>A0A922I0K8</accession>
<dbReference type="EMBL" id="ASGP02000003">
    <property type="protein sequence ID" value="KAH9517926.1"/>
    <property type="molecule type" value="Genomic_DNA"/>
</dbReference>
<evidence type="ECO:0000313" key="1">
    <source>
        <dbReference type="EMBL" id="KAH9517926.1"/>
    </source>
</evidence>
<comment type="caution">
    <text evidence="1">The sequence shown here is derived from an EMBL/GenBank/DDBJ whole genome shotgun (WGS) entry which is preliminary data.</text>
</comment>
<evidence type="ECO:0000313" key="2">
    <source>
        <dbReference type="Proteomes" id="UP000790347"/>
    </source>
</evidence>
<keyword evidence="2" id="KW-1185">Reference proteome</keyword>
<name>A0A922I0K8_DERFA</name>
<dbReference type="Proteomes" id="UP000790347">
    <property type="component" value="Unassembled WGS sequence"/>
</dbReference>
<protein>
    <submittedName>
        <fullName evidence="1">Uncharacterized protein</fullName>
    </submittedName>
</protein>
<gene>
    <name evidence="1" type="ORF">DERF_008542</name>
</gene>
<dbReference type="AlphaFoldDB" id="A0A922I0K8"/>
<organism evidence="1 2">
    <name type="scientific">Dermatophagoides farinae</name>
    <name type="common">American house dust mite</name>
    <dbReference type="NCBI Taxonomy" id="6954"/>
    <lineage>
        <taxon>Eukaryota</taxon>
        <taxon>Metazoa</taxon>
        <taxon>Ecdysozoa</taxon>
        <taxon>Arthropoda</taxon>
        <taxon>Chelicerata</taxon>
        <taxon>Arachnida</taxon>
        <taxon>Acari</taxon>
        <taxon>Acariformes</taxon>
        <taxon>Sarcoptiformes</taxon>
        <taxon>Astigmata</taxon>
        <taxon>Psoroptidia</taxon>
        <taxon>Analgoidea</taxon>
        <taxon>Pyroglyphidae</taxon>
        <taxon>Dermatophagoidinae</taxon>
        <taxon>Dermatophagoides</taxon>
    </lineage>
</organism>
<sequence length="68" mass="7853">MAKLIFTITIFIIILSIPILAIDLMQKDYSKMNIQQLMDELIMITSENDPSVIQSVIDTYLSIRKNYS</sequence>
<proteinExistence type="predicted"/>
<reference evidence="1" key="1">
    <citation type="submission" date="2013-05" db="EMBL/GenBank/DDBJ databases">
        <authorList>
            <person name="Yim A.K.Y."/>
            <person name="Chan T.F."/>
            <person name="Ji K.M."/>
            <person name="Liu X.Y."/>
            <person name="Zhou J.W."/>
            <person name="Li R.Q."/>
            <person name="Yang K.Y."/>
            <person name="Li J."/>
            <person name="Li M."/>
            <person name="Law P.T.W."/>
            <person name="Wu Y.L."/>
            <person name="Cai Z.L."/>
            <person name="Qin H."/>
            <person name="Bao Y."/>
            <person name="Leung R.K.K."/>
            <person name="Ng P.K.S."/>
            <person name="Zou J."/>
            <person name="Zhong X.J."/>
            <person name="Ran P.X."/>
            <person name="Zhong N.S."/>
            <person name="Liu Z.G."/>
            <person name="Tsui S.K.W."/>
        </authorList>
    </citation>
    <scope>NUCLEOTIDE SEQUENCE</scope>
    <source>
        <strain evidence="1">Derf</strain>
        <tissue evidence="1">Whole organism</tissue>
    </source>
</reference>
<reference evidence="1" key="2">
    <citation type="journal article" date="2022" name="Res Sq">
        <title>Comparative Genomics Reveals Insights into the Divergent Evolution of Astigmatic Mites and Household Pest Adaptations.</title>
        <authorList>
            <person name="Xiong Q."/>
            <person name="Wan A.T.-Y."/>
            <person name="Liu X.-Y."/>
            <person name="Fung C.S.-H."/>
            <person name="Xiao X."/>
            <person name="Malainual N."/>
            <person name="Hou J."/>
            <person name="Wang L."/>
            <person name="Wang M."/>
            <person name="Yang K."/>
            <person name="Cui Y."/>
            <person name="Leung E."/>
            <person name="Nong W."/>
            <person name="Shin S.-K."/>
            <person name="Au S."/>
            <person name="Jeong K.Y."/>
            <person name="Chew F.T."/>
            <person name="Hui J."/>
            <person name="Leung T.F."/>
            <person name="Tungtrongchitr A."/>
            <person name="Zhong N."/>
            <person name="Liu Z."/>
            <person name="Tsui S."/>
        </authorList>
    </citation>
    <scope>NUCLEOTIDE SEQUENCE</scope>
    <source>
        <strain evidence="1">Derf</strain>
        <tissue evidence="1">Whole organism</tissue>
    </source>
</reference>